<keyword evidence="2" id="KW-1185">Reference proteome</keyword>
<keyword evidence="1" id="KW-0812">Transmembrane</keyword>
<comment type="caution">
    <text evidence="1">The sequence shown here is derived from an EMBL/GenBank/DDBJ whole genome shotgun (WGS) entry which is preliminary data.</text>
</comment>
<evidence type="ECO:0000313" key="2">
    <source>
        <dbReference type="Proteomes" id="UP000886501"/>
    </source>
</evidence>
<proteinExistence type="predicted"/>
<protein>
    <submittedName>
        <fullName evidence="1">Multidrug efflux transporter AcrB transmembrane domain-containing protein</fullName>
    </submittedName>
</protein>
<reference evidence="1" key="2">
    <citation type="journal article" date="2020" name="Nat. Commun.">
        <title>Large-scale genome sequencing of mycorrhizal fungi provides insights into the early evolution of symbiotic traits.</title>
        <authorList>
            <person name="Miyauchi S."/>
            <person name="Kiss E."/>
            <person name="Kuo A."/>
            <person name="Drula E."/>
            <person name="Kohler A."/>
            <person name="Sanchez-Garcia M."/>
            <person name="Morin E."/>
            <person name="Andreopoulos B."/>
            <person name="Barry K.W."/>
            <person name="Bonito G."/>
            <person name="Buee M."/>
            <person name="Carver A."/>
            <person name="Chen C."/>
            <person name="Cichocki N."/>
            <person name="Clum A."/>
            <person name="Culley D."/>
            <person name="Crous P.W."/>
            <person name="Fauchery L."/>
            <person name="Girlanda M."/>
            <person name="Hayes R.D."/>
            <person name="Keri Z."/>
            <person name="LaButti K."/>
            <person name="Lipzen A."/>
            <person name="Lombard V."/>
            <person name="Magnuson J."/>
            <person name="Maillard F."/>
            <person name="Murat C."/>
            <person name="Nolan M."/>
            <person name="Ohm R.A."/>
            <person name="Pangilinan J."/>
            <person name="Pereira M.F."/>
            <person name="Perotto S."/>
            <person name="Peter M."/>
            <person name="Pfister S."/>
            <person name="Riley R."/>
            <person name="Sitrit Y."/>
            <person name="Stielow J.B."/>
            <person name="Szollosi G."/>
            <person name="Zifcakova L."/>
            <person name="Stursova M."/>
            <person name="Spatafora J.W."/>
            <person name="Tedersoo L."/>
            <person name="Vaario L.M."/>
            <person name="Yamada A."/>
            <person name="Yan M."/>
            <person name="Wang P."/>
            <person name="Xu J."/>
            <person name="Bruns T."/>
            <person name="Baldrian P."/>
            <person name="Vilgalys R."/>
            <person name="Dunand C."/>
            <person name="Henrissat B."/>
            <person name="Grigoriev I.V."/>
            <person name="Hibbett D."/>
            <person name="Nagy L.G."/>
            <person name="Martin F.M."/>
        </authorList>
    </citation>
    <scope>NUCLEOTIDE SEQUENCE</scope>
    <source>
        <strain evidence="1">P2</strain>
    </source>
</reference>
<name>A0ACB6ZVK7_THEGA</name>
<gene>
    <name evidence="1" type="ORF">BDM02DRAFT_3108124</name>
</gene>
<accession>A0ACB6ZVK7</accession>
<organism evidence="1 2">
    <name type="scientific">Thelephora ganbajun</name>
    <name type="common">Ganba fungus</name>
    <dbReference type="NCBI Taxonomy" id="370292"/>
    <lineage>
        <taxon>Eukaryota</taxon>
        <taxon>Fungi</taxon>
        <taxon>Dikarya</taxon>
        <taxon>Basidiomycota</taxon>
        <taxon>Agaricomycotina</taxon>
        <taxon>Agaricomycetes</taxon>
        <taxon>Thelephorales</taxon>
        <taxon>Thelephoraceae</taxon>
        <taxon>Thelephora</taxon>
    </lineage>
</organism>
<reference evidence="1" key="1">
    <citation type="submission" date="2019-10" db="EMBL/GenBank/DDBJ databases">
        <authorList>
            <consortium name="DOE Joint Genome Institute"/>
            <person name="Kuo A."/>
            <person name="Miyauchi S."/>
            <person name="Kiss E."/>
            <person name="Drula E."/>
            <person name="Kohler A."/>
            <person name="Sanchez-Garcia M."/>
            <person name="Andreopoulos B."/>
            <person name="Barry K.W."/>
            <person name="Bonito G."/>
            <person name="Buee M."/>
            <person name="Carver A."/>
            <person name="Chen C."/>
            <person name="Cichocki N."/>
            <person name="Clum A."/>
            <person name="Culley D."/>
            <person name="Crous P.W."/>
            <person name="Fauchery L."/>
            <person name="Girlanda M."/>
            <person name="Hayes R."/>
            <person name="Keri Z."/>
            <person name="Labutti K."/>
            <person name="Lipzen A."/>
            <person name="Lombard V."/>
            <person name="Magnuson J."/>
            <person name="Maillard F."/>
            <person name="Morin E."/>
            <person name="Murat C."/>
            <person name="Nolan M."/>
            <person name="Ohm R."/>
            <person name="Pangilinan J."/>
            <person name="Pereira M."/>
            <person name="Perotto S."/>
            <person name="Peter M."/>
            <person name="Riley R."/>
            <person name="Sitrit Y."/>
            <person name="Stielow B."/>
            <person name="Szollosi G."/>
            <person name="Zifcakova L."/>
            <person name="Stursova M."/>
            <person name="Spatafora J.W."/>
            <person name="Tedersoo L."/>
            <person name="Vaario L.-M."/>
            <person name="Yamada A."/>
            <person name="Yan M."/>
            <person name="Wang P."/>
            <person name="Xu J."/>
            <person name="Bruns T."/>
            <person name="Baldrian P."/>
            <person name="Vilgalys R."/>
            <person name="Henrissat B."/>
            <person name="Grigoriev I.V."/>
            <person name="Hibbett D."/>
            <person name="Nagy L.G."/>
            <person name="Martin F.M."/>
        </authorList>
    </citation>
    <scope>NUCLEOTIDE SEQUENCE</scope>
    <source>
        <strain evidence="1">P2</strain>
    </source>
</reference>
<keyword evidence="1" id="KW-0472">Membrane</keyword>
<dbReference type="Proteomes" id="UP000886501">
    <property type="component" value="Unassembled WGS sequence"/>
</dbReference>
<sequence>MATTSRSQTAGVCAMRGSCGTKGWFGATLPCPYDGPPEDSEDDAAREMLVDICGPQYVDTPVCCTSAQVKTLRDNIARAELMIASCPACKNNFRDLFCAFTCHPNQGTFVQVTSTQNTSTGQTGVKSVDFHVGSDFGRAFFDSCKDIKFGATNGYAMDMIGGGAKNYTGFFKYLGDEKPVGSPFQIDFPTTHPPQLAIFDPEPRNCFDHDLSSRCTCIDCPDVCTILPLLPPPDAASACCIGPISCLTFSLTLIYGLVVAGFLGTLIFRKTRCGKDRKYERVALATDAASEQTPLSPRSRNRGLVGASSLQYVDGDSVRSQSESRHLGRGASLLDPIDTVQPRHYRLNNFLRRSFFRLGLFASEKPYLTLALVFTAVGLLNIGWKNFEVEKDPVRLWVAPNSESKIQKEYFDEHFGPFYRTQQIFITSTSPSSEKEPVLSWDHLKFWAGVEKDIRALESVPNGYTLEDVCFKPAGPDGACVVQSVMAWFENDIDQYDPDTWAERFVDCANAPAECLPDFQQPLMPQYVLGSVPLDPENASRFLDAKALVVNYVVSDSLDTGIQERAMEWERTLRKYLLDMQGPALEAGLKYTFSTGVSLEEELNRSANMDVRIVILSYLAMFFYVSLTLGNGGAVRDEDGLFTALKRWAVNLPKLLTGSSVSSSTHSIDSRNVPSLLPRLPRGLFTRSKVVLGLFGISLVIVSVASSVGFFSAIGVKVTLIIAEVIPFLVLAVGVDNVFILVHELDRQNQMHGPNALGFSAISPTSTVQRAQVESTNEESDTGSVPTYFSAEERVARTLAKMGPSILLSTITETVAFALGALVPMPAVRNFALYAAGSVLLNAFLQVTVFVSALALDLRRVEDNRVDCFPCLRFPPRIMLHDVPQSSGLGPVAKFIRRRYVPWLSKPFVKGFVLVGFLGIFVPSVISIQHIQLGLDQKLALPSESYLVKYFEDLEKYLDIGPPVYFVSRDIDVAVRAGQQQLCGRFTTCEDFSLANVLESERQQRRNSSFIAEPTASWIDDYLHWLDPSKEYCCRVRKRNPTVFCRPTDPERLCQPCFKDREPTWNITMNGLPEGEEFMKYLQQWLASPTTEDCPLAGRTSYGAALALKEDGSGVEASHFRTFHSPLRTQADFIHSMEAARRISEDLSAKTGTPIFPYSIHYVYFDQYLRIIGITKELLGLGLASVLMVTALLLGSWRTGLIVTGVVGLTIVSVMGVMGVWGINLNAVSLVNLVISLGIAVEFCAHVARAFMNIGSGLPVDHPSGQKERDERMGIALVDVGPSVLSGITFTKLIGMSVLALTRSKLLEVYYFRMWLTLIISGALHGLVLLPVVLSLAGGAGFPTQEIDEEWVSNVIRNDYEYAPFIADDDSASD</sequence>
<dbReference type="EMBL" id="MU117964">
    <property type="protein sequence ID" value="KAF9653469.1"/>
    <property type="molecule type" value="Genomic_DNA"/>
</dbReference>
<evidence type="ECO:0000313" key="1">
    <source>
        <dbReference type="EMBL" id="KAF9653469.1"/>
    </source>
</evidence>